<organism evidence="1 2">
    <name type="scientific">Arcobacter lacus</name>
    <dbReference type="NCBI Taxonomy" id="1912876"/>
    <lineage>
        <taxon>Bacteria</taxon>
        <taxon>Pseudomonadati</taxon>
        <taxon>Campylobacterota</taxon>
        <taxon>Epsilonproteobacteria</taxon>
        <taxon>Campylobacterales</taxon>
        <taxon>Arcobacteraceae</taxon>
        <taxon>Arcobacter</taxon>
    </lineage>
</organism>
<evidence type="ECO:0000313" key="1">
    <source>
        <dbReference type="EMBL" id="PUE66754.1"/>
    </source>
</evidence>
<reference evidence="1 2" key="1">
    <citation type="submission" date="2017-02" db="EMBL/GenBank/DDBJ databases">
        <title>Arcobacter lacus sp. nov., a new species isolated from reclaimed water.</title>
        <authorList>
            <person name="Figueras M.J."/>
            <person name="Perez-Cataluna A."/>
            <person name="Salas-Masso N."/>
        </authorList>
    </citation>
    <scope>NUCLEOTIDE SEQUENCE [LARGE SCALE GENOMIC DNA]</scope>
    <source>
        <strain evidence="1 2">RW43-9</strain>
    </source>
</reference>
<comment type="caution">
    <text evidence="1">The sequence shown here is derived from an EMBL/GenBank/DDBJ whole genome shotgun (WGS) entry which is preliminary data.</text>
</comment>
<evidence type="ECO:0000313" key="2">
    <source>
        <dbReference type="Proteomes" id="UP000251311"/>
    </source>
</evidence>
<protein>
    <recommendedName>
        <fullName evidence="3">DUF3383 domain-containing protein</fullName>
    </recommendedName>
</protein>
<accession>A0ABX5JH88</accession>
<gene>
    <name evidence="1" type="ORF">B0175_05150</name>
</gene>
<dbReference type="Proteomes" id="UP000251311">
    <property type="component" value="Unassembled WGS sequence"/>
</dbReference>
<sequence length="508" mass="55119">MAAVNQDIPLGRVINVSIEGVPVGLARTNMNIVCLMTSDKSFLNSNKRTVSYTELSGVADDFGSFSRVYQLAKRIFTNANPINKGNGYLVIGYWRAVDEILEATKGYLKSAELSEDVVVSTLQTIKDGSFTINVNDAETPLTVTNINFTSCTSLSDIVALLGTKITGATVTKNGLNQIIITSNLTGTSSTVSFMSDASTGTGIADVLCLSNGSGAISVNGKASETLDGESKEQALIEVSKEEPIRGVVFIDKPTSNEAKALSTWGIANDCLVYDVFSDETNFTLDSENNFVWFNKLSGGVNYRTLFDKQADRGLAVGYMAKMHTVNFEATNTALTMNLKELQGCLPSKYSDSELNSAQKVGLDLYGTFGSLPRTYTSGANDFTDNVYNVIAVKRFVQIDVFNVLQGTPTKLAQTDEDMQKLIEAIERTLSLFVSAGVIAPGKWNSTYDFGNPEVFRRNIETVGYYVYAKPMSEQAQSAREQRKAPAIQVAFKMAGAIHTADIAIVFER</sequence>
<name>A0ABX5JH88_9BACT</name>
<dbReference type="RefSeq" id="WP_108527586.1">
    <property type="nucleotide sequence ID" value="NZ_MUXF01000008.1"/>
</dbReference>
<keyword evidence="2" id="KW-1185">Reference proteome</keyword>
<evidence type="ECO:0008006" key="3">
    <source>
        <dbReference type="Google" id="ProtNLM"/>
    </source>
</evidence>
<proteinExistence type="predicted"/>
<dbReference type="InterPro" id="IPR021808">
    <property type="entry name" value="DUF3383"/>
</dbReference>
<dbReference type="Pfam" id="PF11863">
    <property type="entry name" value="DUF3383"/>
    <property type="match status" value="1"/>
</dbReference>
<dbReference type="EMBL" id="MUXF01000008">
    <property type="protein sequence ID" value="PUE66754.1"/>
    <property type="molecule type" value="Genomic_DNA"/>
</dbReference>